<evidence type="ECO:0000313" key="2">
    <source>
        <dbReference type="EMBL" id="PNG26362.1"/>
    </source>
</evidence>
<feature type="signal peptide" evidence="1">
    <location>
        <begin position="1"/>
        <end position="23"/>
    </location>
</feature>
<dbReference type="Proteomes" id="UP000236286">
    <property type="component" value="Unassembled WGS sequence"/>
</dbReference>
<comment type="caution">
    <text evidence="2">The sequence shown here is derived from an EMBL/GenBank/DDBJ whole genome shotgun (WGS) entry which is preliminary data.</text>
</comment>
<sequence length="130" mass="13217">MTRYRLGADRCLAFVALLAFVLAAFNPCCRTQVTSASFDAGLQTALGPAAHVALCAGVAGDKKRQSGDDQQPCDGPCCSLSQNDALLAVAASEADYPGDAAPSPVLRPASHIIVIAAGPVVGRPRGPPSI</sequence>
<dbReference type="AlphaFoldDB" id="A0A2J7THX4"/>
<accession>A0A2J7THX4</accession>
<dbReference type="RefSeq" id="WP_102843246.1">
    <property type="nucleotide sequence ID" value="NZ_PDZR01000007.1"/>
</dbReference>
<evidence type="ECO:0000313" key="3">
    <source>
        <dbReference type="Proteomes" id="UP000236286"/>
    </source>
</evidence>
<keyword evidence="1" id="KW-0732">Signal</keyword>
<evidence type="ECO:0008006" key="4">
    <source>
        <dbReference type="Google" id="ProtNLM"/>
    </source>
</evidence>
<reference evidence="2 3" key="1">
    <citation type="submission" date="2017-10" db="EMBL/GenBank/DDBJ databases">
        <title>Genome announcement of Methylocella silvestris TVC from permafrost.</title>
        <authorList>
            <person name="Wang J."/>
            <person name="Geng K."/>
            <person name="Ul-Haque F."/>
            <person name="Crombie A.T."/>
            <person name="Street L.E."/>
            <person name="Wookey P.A."/>
            <person name="Murrell J.C."/>
            <person name="Pratscher J."/>
        </authorList>
    </citation>
    <scope>NUCLEOTIDE SEQUENCE [LARGE SCALE GENOMIC DNA]</scope>
    <source>
        <strain evidence="2 3">TVC</strain>
    </source>
</reference>
<gene>
    <name evidence="2" type="ORF">CR492_08095</name>
</gene>
<feature type="chain" id="PRO_5018259863" description="DUF2946 domain-containing protein" evidence="1">
    <location>
        <begin position="24"/>
        <end position="130"/>
    </location>
</feature>
<evidence type="ECO:0000256" key="1">
    <source>
        <dbReference type="SAM" id="SignalP"/>
    </source>
</evidence>
<organism evidence="2 3">
    <name type="scientific">Methylocella silvestris</name>
    <dbReference type="NCBI Taxonomy" id="199596"/>
    <lineage>
        <taxon>Bacteria</taxon>
        <taxon>Pseudomonadati</taxon>
        <taxon>Pseudomonadota</taxon>
        <taxon>Alphaproteobacteria</taxon>
        <taxon>Hyphomicrobiales</taxon>
        <taxon>Beijerinckiaceae</taxon>
        <taxon>Methylocella</taxon>
    </lineage>
</organism>
<proteinExistence type="predicted"/>
<protein>
    <recommendedName>
        <fullName evidence="4">DUF2946 domain-containing protein</fullName>
    </recommendedName>
</protein>
<name>A0A2J7THX4_METSI</name>
<dbReference type="EMBL" id="PDZR01000007">
    <property type="protein sequence ID" value="PNG26362.1"/>
    <property type="molecule type" value="Genomic_DNA"/>
</dbReference>